<dbReference type="PANTHER" id="PTHR30432:SF1">
    <property type="entry name" value="DNA-BINDING TRANSCRIPTIONAL DUAL REGULATOR MODE"/>
    <property type="match status" value="1"/>
</dbReference>
<dbReference type="Gene3D" id="1.10.10.10">
    <property type="entry name" value="Winged helix-like DNA-binding domain superfamily/Winged helix DNA-binding domain"/>
    <property type="match status" value="1"/>
</dbReference>
<name>A0ABS1CB70_9FIRM</name>
<evidence type="ECO:0000313" key="3">
    <source>
        <dbReference type="Proteomes" id="UP000823123"/>
    </source>
</evidence>
<accession>A0ABS1CB70</accession>
<dbReference type="RefSeq" id="WP_201275587.1">
    <property type="nucleotide sequence ID" value="NZ_JACVDA010000011.1"/>
</dbReference>
<organism evidence="2 3">
    <name type="scientific">Parvimonas parva</name>
    <dbReference type="NCBI Taxonomy" id="2769485"/>
    <lineage>
        <taxon>Bacteria</taxon>
        <taxon>Bacillati</taxon>
        <taxon>Bacillota</taxon>
        <taxon>Tissierellia</taxon>
        <taxon>Tissierellales</taxon>
        <taxon>Peptoniphilaceae</taxon>
        <taxon>Parvimonas</taxon>
    </lineage>
</organism>
<sequence>MLKIPKNFNIKITLYNNDYSFGNGICKLLLLIDEYKSINRACKEMRMAYSKAFKMINRAEADLNCELLVGRIGGKGGGGSTLTPEARELIKFYEKLNQKAKEFVEKEIEELKNK</sequence>
<protein>
    <submittedName>
        <fullName evidence="2">LysR family transcriptional regulator</fullName>
    </submittedName>
</protein>
<dbReference type="InterPro" id="IPR051815">
    <property type="entry name" value="Molybdate_resp_trans_reg"/>
</dbReference>
<evidence type="ECO:0000313" key="2">
    <source>
        <dbReference type="EMBL" id="MBK1468632.1"/>
    </source>
</evidence>
<reference evidence="2 3" key="1">
    <citation type="submission" date="2020-09" db="EMBL/GenBank/DDBJ databases">
        <title>Parvimonas S3374 sp. nov.</title>
        <authorList>
            <person name="Buhl M."/>
        </authorList>
    </citation>
    <scope>NUCLEOTIDE SEQUENCE [LARGE SCALE GENOMIC DNA]</scope>
    <source>
        <strain evidence="2 3">S3374</strain>
    </source>
</reference>
<proteinExistence type="predicted"/>
<dbReference type="InterPro" id="IPR000847">
    <property type="entry name" value="LysR_HTH_N"/>
</dbReference>
<dbReference type="Proteomes" id="UP000823123">
    <property type="component" value="Unassembled WGS sequence"/>
</dbReference>
<dbReference type="Pfam" id="PF00126">
    <property type="entry name" value="HTH_1"/>
    <property type="match status" value="1"/>
</dbReference>
<dbReference type="InterPro" id="IPR036390">
    <property type="entry name" value="WH_DNA-bd_sf"/>
</dbReference>
<dbReference type="PANTHER" id="PTHR30432">
    <property type="entry name" value="TRANSCRIPTIONAL REGULATOR MODE"/>
    <property type="match status" value="1"/>
</dbReference>
<evidence type="ECO:0000259" key="1">
    <source>
        <dbReference type="Pfam" id="PF00126"/>
    </source>
</evidence>
<dbReference type="EMBL" id="JACVDA010000011">
    <property type="protein sequence ID" value="MBK1468632.1"/>
    <property type="molecule type" value="Genomic_DNA"/>
</dbReference>
<dbReference type="SUPFAM" id="SSF46785">
    <property type="entry name" value="Winged helix' DNA-binding domain"/>
    <property type="match status" value="1"/>
</dbReference>
<comment type="caution">
    <text evidence="2">The sequence shown here is derived from an EMBL/GenBank/DDBJ whole genome shotgun (WGS) entry which is preliminary data.</text>
</comment>
<gene>
    <name evidence="2" type="ORF">IBJ83_04790</name>
</gene>
<dbReference type="InterPro" id="IPR036388">
    <property type="entry name" value="WH-like_DNA-bd_sf"/>
</dbReference>
<feature type="domain" description="HTH lysR-type" evidence="1">
    <location>
        <begin position="28"/>
        <end position="87"/>
    </location>
</feature>
<keyword evidence="3" id="KW-1185">Reference proteome</keyword>